<dbReference type="PROSITE" id="PS50294">
    <property type="entry name" value="WD_REPEATS_REGION"/>
    <property type="match status" value="1"/>
</dbReference>
<feature type="repeat" description="WD" evidence="3">
    <location>
        <begin position="757"/>
        <end position="788"/>
    </location>
</feature>
<evidence type="ECO:0000313" key="7">
    <source>
        <dbReference type="Proteomes" id="UP000549394"/>
    </source>
</evidence>
<dbReference type="InterPro" id="IPR006595">
    <property type="entry name" value="CTLH_C"/>
</dbReference>
<evidence type="ECO:0000256" key="3">
    <source>
        <dbReference type="PROSITE-ProRule" id="PRU00221"/>
    </source>
</evidence>
<dbReference type="OrthoDB" id="187712at2759"/>
<name>A0A7I8VK93_9ANNE</name>
<keyword evidence="7" id="KW-1185">Reference proteome</keyword>
<feature type="repeat" description="WD" evidence="3">
    <location>
        <begin position="835"/>
        <end position="866"/>
    </location>
</feature>
<keyword evidence="1 3" id="KW-0853">WD repeat</keyword>
<organism evidence="6 7">
    <name type="scientific">Dimorphilus gyrociliatus</name>
    <dbReference type="NCBI Taxonomy" id="2664684"/>
    <lineage>
        <taxon>Eukaryota</taxon>
        <taxon>Metazoa</taxon>
        <taxon>Spiralia</taxon>
        <taxon>Lophotrochozoa</taxon>
        <taxon>Annelida</taxon>
        <taxon>Polychaeta</taxon>
        <taxon>Polychaeta incertae sedis</taxon>
        <taxon>Dinophilidae</taxon>
        <taxon>Dimorphilus</taxon>
    </lineage>
</organism>
<feature type="repeat" description="WD" evidence="3">
    <location>
        <begin position="704"/>
        <end position="745"/>
    </location>
</feature>
<evidence type="ECO:0000256" key="4">
    <source>
        <dbReference type="SAM" id="MobiDB-lite"/>
    </source>
</evidence>
<dbReference type="InterPro" id="IPR006594">
    <property type="entry name" value="LisH"/>
</dbReference>
<dbReference type="CDD" id="cd00200">
    <property type="entry name" value="WD40"/>
    <property type="match status" value="1"/>
</dbReference>
<evidence type="ECO:0000313" key="6">
    <source>
        <dbReference type="EMBL" id="CAD5115857.1"/>
    </source>
</evidence>
<comment type="caution">
    <text evidence="6">The sequence shown here is derived from an EMBL/GenBank/DDBJ whole genome shotgun (WGS) entry which is preliminary data.</text>
</comment>
<sequence length="875" mass="98388">MPSTSFHFNESDVIKLILEFLQHRTLNISLLSLERESGVINGIFSDDMLFLRQLILDGQWNDCIDFIQPLSSISLFDSKSFQYIINKHKFIELLCLKSEPGLQDHDSAVDELVKCLNTLENLCPSKEEYSKLCFLLTIPRLSEHPEFENWNPSNARVQCFMEIYPLVEKFLPVDKHDKRAEESKAQNDRLLQLVIKGIMYEACVDYCQHKATSSEYDCKDLKLQFCLNRSGFADADLSLLSWLQALPHDTFATPFEQKTLRVDVTPLDKPVLEASWSEQILLNPVKPKMFPHSAIPKSKADFMTRSLNPQFDGLSSGLSSLQSADSSASLLSRSCATFQLASHNPDRSNPLTTSVDKLFENRIIDTETHVRVEEKKKEKTSTPTRGSTDLFKEYKKQREHFEAELEEQERKRLALKEKLDELNDKEAEIVEKDKKDESYVKESEESVKLAYDKEEKEGKDSSIMSMIRDLHHTLIESEIPSEEGDVSDPLSLLFRNEAVNSKIMLYAGTPKRSIKKPVGPISKVNRSSNATAIEGNTTRPTAIKDQPKPKFLPVVQCDDVQAIRAIAINPRGSLFCVGSNSKILKICAYPPVANLRSDHELVPTQVVAQRQKVHKGSIYCATWNPAGNLIATGSNDKSIKLLQFDEDTNTILGEKELNIHDATVRDIIFMEDSSNSNTLMISAGAGDCKIHVTDCETGTIIRTMKGHSGHVYALHAWDDGCRFVSGSHDKTARTWDLRTSAAIDLVPSPTGSAFANVAVDPSGRLLASGHEDAQIMLWDIRGKRQLQTFKPHSSDVRSVRFSQNAYYLLSASYDGKVVLTDLHGDLLQPRPSVVVAEHKDKVIQARWHPEHLSFVSSSADKTAVCWALPTVFKDF</sequence>
<dbReference type="PANTHER" id="PTHR19863">
    <property type="entry name" value="NEMITIN (NEURONAL ENRICHED MAP INTERACTING PROTEIN) HOMOLOG"/>
    <property type="match status" value="1"/>
</dbReference>
<dbReference type="PROSITE" id="PS00678">
    <property type="entry name" value="WD_REPEATS_1"/>
    <property type="match status" value="1"/>
</dbReference>
<dbReference type="PROSITE" id="PS50897">
    <property type="entry name" value="CTLH"/>
    <property type="match status" value="1"/>
</dbReference>
<evidence type="ECO:0000256" key="2">
    <source>
        <dbReference type="ARBA" id="ARBA00022737"/>
    </source>
</evidence>
<dbReference type="SUPFAM" id="SSF50978">
    <property type="entry name" value="WD40 repeat-like"/>
    <property type="match status" value="1"/>
</dbReference>
<dbReference type="SMART" id="SM00668">
    <property type="entry name" value="CTLH"/>
    <property type="match status" value="1"/>
</dbReference>
<dbReference type="AlphaFoldDB" id="A0A7I8VK93"/>
<dbReference type="InterPro" id="IPR057749">
    <property type="entry name" value="WDR47_COR"/>
</dbReference>
<dbReference type="Pfam" id="PF00400">
    <property type="entry name" value="WD40"/>
    <property type="match status" value="5"/>
</dbReference>
<dbReference type="SMART" id="SM00320">
    <property type="entry name" value="WD40"/>
    <property type="match status" value="7"/>
</dbReference>
<proteinExistence type="predicted"/>
<dbReference type="PANTHER" id="PTHR19863:SF5">
    <property type="entry name" value="WD REPEAT-CONTAINING PROTEIN 47"/>
    <property type="match status" value="1"/>
</dbReference>
<dbReference type="PROSITE" id="PS50896">
    <property type="entry name" value="LISH"/>
    <property type="match status" value="1"/>
</dbReference>
<protein>
    <submittedName>
        <fullName evidence="6">DgyrCDS4797</fullName>
    </submittedName>
</protein>
<dbReference type="InterPro" id="IPR040067">
    <property type="entry name" value="WDR47"/>
</dbReference>
<keyword evidence="2" id="KW-0677">Repeat</keyword>
<dbReference type="Proteomes" id="UP000549394">
    <property type="component" value="Unassembled WGS sequence"/>
</dbReference>
<accession>A0A7I8VK93</accession>
<feature type="repeat" description="WD" evidence="3">
    <location>
        <begin position="611"/>
        <end position="652"/>
    </location>
</feature>
<feature type="domain" description="CTLH" evidence="5">
    <location>
        <begin position="44"/>
        <end position="101"/>
    </location>
</feature>
<dbReference type="InterPro" id="IPR036322">
    <property type="entry name" value="WD40_repeat_dom_sf"/>
</dbReference>
<feature type="repeat" description="WD" evidence="3">
    <location>
        <begin position="789"/>
        <end position="822"/>
    </location>
</feature>
<feature type="region of interest" description="Disordered" evidence="4">
    <location>
        <begin position="372"/>
        <end position="392"/>
    </location>
</feature>
<dbReference type="PROSITE" id="PS50082">
    <property type="entry name" value="WD_REPEATS_2"/>
    <property type="match status" value="5"/>
</dbReference>
<dbReference type="Pfam" id="PF25602">
    <property type="entry name" value="WDR47_COR"/>
    <property type="match status" value="1"/>
</dbReference>
<evidence type="ECO:0000259" key="5">
    <source>
        <dbReference type="PROSITE" id="PS50897"/>
    </source>
</evidence>
<dbReference type="Gene3D" id="2.130.10.10">
    <property type="entry name" value="YVTN repeat-like/Quinoprotein amine dehydrogenase"/>
    <property type="match status" value="2"/>
</dbReference>
<dbReference type="InterPro" id="IPR015943">
    <property type="entry name" value="WD40/YVTN_repeat-like_dom_sf"/>
</dbReference>
<dbReference type="EMBL" id="CAJFCJ010000006">
    <property type="protein sequence ID" value="CAD5115857.1"/>
    <property type="molecule type" value="Genomic_DNA"/>
</dbReference>
<evidence type="ECO:0000256" key="1">
    <source>
        <dbReference type="ARBA" id="ARBA00022574"/>
    </source>
</evidence>
<dbReference type="InterPro" id="IPR019775">
    <property type="entry name" value="WD40_repeat_CS"/>
</dbReference>
<reference evidence="6 7" key="1">
    <citation type="submission" date="2020-08" db="EMBL/GenBank/DDBJ databases">
        <authorList>
            <person name="Hejnol A."/>
        </authorList>
    </citation>
    <scope>NUCLEOTIDE SEQUENCE [LARGE SCALE GENOMIC DNA]</scope>
</reference>
<dbReference type="InterPro" id="IPR001680">
    <property type="entry name" value="WD40_rpt"/>
</dbReference>
<gene>
    <name evidence="6" type="ORF">DGYR_LOCUS4548</name>
</gene>